<keyword evidence="2" id="KW-0677">Repeat</keyword>
<feature type="region of interest" description="Disordered" evidence="6">
    <location>
        <begin position="161"/>
        <end position="186"/>
    </location>
</feature>
<accession>A0A267H8W2</accession>
<evidence type="ECO:0000256" key="5">
    <source>
        <dbReference type="PROSITE-ProRule" id="PRU00703"/>
    </source>
</evidence>
<dbReference type="SUPFAM" id="SSF54631">
    <property type="entry name" value="CBS-domain pair"/>
    <property type="match status" value="2"/>
</dbReference>
<sequence>ALFPPSSTPSGCLSSCHISFARAESRVERHKSRRYAYIGNGPRKREREREIKAVKTRTKPESGMSSNRPLSGQHSKEADKVPVDDGSAEGNVRKSSGLFQKIIDDQNSAARRPRKWLSTVEPPRLEALDIGNSKAGCSSAAVAGHFARRNSSDIASASADINSEEELDDDVDIDDPEVAGGSRRGRGKQRFAVRRFLLDSFRPSSSSAKTRRQASLSAEDGAAGQSLQPPEDEKRPKSPVGGLVSRLRNLTGDRRSSGGALAADATVGVASPRGPRHPSQIPLDTAYAADGVTPGSSGGGGGVGGSTWGRFLTVDSEDRQTNRLRKSSCPPGQTATVQERHRDLFSSLVQSKSGSRQAMSDQQQPQHHHRSTSSSSSKLRHSSSTSGGSGGGSGGIQVRENDKYIIIGPQRDSSTVDLEEIRETTLPHPGRVFEVFSQRHRCYDLIPTSSKLLVFDHNLNVKKAFFALVYNGLRAAPVWDSTAQRFVGMLTISDFISILHRFYRSALVPMEELESHKISTWRAQLQDRLRPFMWISPEASLLDAIRLLLHAKVHRLPVVEPHTGNALFILTHKRILKYIFLNMHQLPMPEWLDLSLQQLGIGTYSGVLTVSESTPLVKVLSLFVQHRVSALPVLGVDGQLVDIYSKFDVINLAATKTYNNLDLPVKEALQYRHDRFEGVTTCKATDSLRCAIEKLVIAEVHRLVLVDNQQRVVGVVSLSDILSAIVLKHEDLQGLSAAGGGGGTPVQGDPMEMD</sequence>
<feature type="compositionally biased region" description="Polar residues" evidence="6">
    <location>
        <begin position="347"/>
        <end position="365"/>
    </location>
</feature>
<feature type="compositionally biased region" description="Polar residues" evidence="6">
    <location>
        <begin position="63"/>
        <end position="73"/>
    </location>
</feature>
<evidence type="ECO:0000256" key="4">
    <source>
        <dbReference type="ARBA" id="ARBA00025878"/>
    </source>
</evidence>
<evidence type="ECO:0000259" key="7">
    <source>
        <dbReference type="PROSITE" id="PS51371"/>
    </source>
</evidence>
<dbReference type="Gene3D" id="3.10.580.10">
    <property type="entry name" value="CBS-domain"/>
    <property type="match status" value="2"/>
</dbReference>
<feature type="region of interest" description="Disordered" evidence="6">
    <location>
        <begin position="34"/>
        <end position="96"/>
    </location>
</feature>
<comment type="subunit">
    <text evidence="4">AMPK is a heterotrimer of an alpha catalytic subunit (PRKAA1 or PRKAA2), a beta (PRKAB1 or PRKAB2) and a gamma non-catalytic subunits (PRKAG1, PRKAG2 or PRKAG3). Interacts with FNIP1 and FNIP2.</text>
</comment>
<evidence type="ECO:0000256" key="6">
    <source>
        <dbReference type="SAM" id="MobiDB-lite"/>
    </source>
</evidence>
<comment type="caution">
    <text evidence="8">The sequence shown here is derived from an EMBL/GenBank/DDBJ whole genome shotgun (WGS) entry which is preliminary data.</text>
</comment>
<feature type="compositionally biased region" description="Polar residues" evidence="6">
    <location>
        <begin position="203"/>
        <end position="216"/>
    </location>
</feature>
<protein>
    <recommendedName>
        <fullName evidence="7">CBS domain-containing protein</fullName>
    </recommendedName>
</protein>
<dbReference type="CDD" id="cd04618">
    <property type="entry name" value="CBS_euAMPK_gamma-like_repeat1"/>
    <property type="match status" value="1"/>
</dbReference>
<feature type="compositionally biased region" description="Low complexity" evidence="6">
    <location>
        <begin position="372"/>
        <end position="386"/>
    </location>
</feature>
<dbReference type="GO" id="GO:0016208">
    <property type="term" value="F:AMP binding"/>
    <property type="evidence" value="ECO:0007669"/>
    <property type="project" value="TreeGrafter"/>
</dbReference>
<dbReference type="PANTHER" id="PTHR13780">
    <property type="entry name" value="AMP-ACTIVATED PROTEIN KINASE, GAMMA REGULATORY SUBUNIT"/>
    <property type="match status" value="1"/>
</dbReference>
<dbReference type="Pfam" id="PF00571">
    <property type="entry name" value="CBS"/>
    <property type="match status" value="4"/>
</dbReference>
<keyword evidence="3 5" id="KW-0129">CBS domain</keyword>
<evidence type="ECO:0000313" key="8">
    <source>
        <dbReference type="EMBL" id="PAA94760.1"/>
    </source>
</evidence>
<dbReference type="SMART" id="SM00116">
    <property type="entry name" value="CBS"/>
    <property type="match status" value="4"/>
</dbReference>
<dbReference type="STRING" id="282301.A0A267H8W2"/>
<evidence type="ECO:0000313" key="9">
    <source>
        <dbReference type="Proteomes" id="UP000215902"/>
    </source>
</evidence>
<dbReference type="AlphaFoldDB" id="A0A267H8W2"/>
<dbReference type="GO" id="GO:0005634">
    <property type="term" value="C:nucleus"/>
    <property type="evidence" value="ECO:0007669"/>
    <property type="project" value="TreeGrafter"/>
</dbReference>
<dbReference type="EMBL" id="NIVC01000001">
    <property type="protein sequence ID" value="PAA94760.1"/>
    <property type="molecule type" value="Genomic_DNA"/>
</dbReference>
<feature type="domain" description="CBS" evidence="7">
    <location>
        <begin position="601"/>
        <end position="663"/>
    </location>
</feature>
<feature type="compositionally biased region" description="Acidic residues" evidence="6">
    <location>
        <begin position="162"/>
        <end position="177"/>
    </location>
</feature>
<dbReference type="GO" id="GO:0005737">
    <property type="term" value="C:cytoplasm"/>
    <property type="evidence" value="ECO:0007669"/>
    <property type="project" value="TreeGrafter"/>
</dbReference>
<feature type="non-terminal residue" evidence="8">
    <location>
        <position position="1"/>
    </location>
</feature>
<evidence type="ECO:0000256" key="2">
    <source>
        <dbReference type="ARBA" id="ARBA00022737"/>
    </source>
</evidence>
<gene>
    <name evidence="8" type="ORF">BOX15_Mlig012980g1</name>
</gene>
<feature type="region of interest" description="Disordered" evidence="6">
    <location>
        <begin position="203"/>
        <end position="397"/>
    </location>
</feature>
<dbReference type="GO" id="GO:0019887">
    <property type="term" value="F:protein kinase regulator activity"/>
    <property type="evidence" value="ECO:0007669"/>
    <property type="project" value="TreeGrafter"/>
</dbReference>
<feature type="domain" description="CBS" evidence="7">
    <location>
        <begin position="447"/>
        <end position="507"/>
    </location>
</feature>
<dbReference type="PANTHER" id="PTHR13780:SF35">
    <property type="entry name" value="LD22662P"/>
    <property type="match status" value="1"/>
</dbReference>
<dbReference type="InterPro" id="IPR046342">
    <property type="entry name" value="CBS_dom_sf"/>
</dbReference>
<dbReference type="InterPro" id="IPR000644">
    <property type="entry name" value="CBS_dom"/>
</dbReference>
<dbReference type="OrthoDB" id="449052at2759"/>
<name>A0A267H8W2_9PLAT</name>
<feature type="compositionally biased region" description="Gly residues" evidence="6">
    <location>
        <begin position="296"/>
        <end position="307"/>
    </location>
</feature>
<dbReference type="PROSITE" id="PS51371">
    <property type="entry name" value="CBS"/>
    <property type="match status" value="4"/>
</dbReference>
<evidence type="ECO:0000256" key="1">
    <source>
        <dbReference type="ARBA" id="ARBA00006750"/>
    </source>
</evidence>
<dbReference type="GO" id="GO:0031588">
    <property type="term" value="C:nucleotide-activated protein kinase complex"/>
    <property type="evidence" value="ECO:0007669"/>
    <property type="project" value="TreeGrafter"/>
</dbReference>
<reference evidence="8 9" key="1">
    <citation type="submission" date="2017-06" db="EMBL/GenBank/DDBJ databases">
        <title>A platform for efficient transgenesis in Macrostomum lignano, a flatworm model organism for stem cell research.</title>
        <authorList>
            <person name="Berezikov E."/>
        </authorList>
    </citation>
    <scope>NUCLEOTIDE SEQUENCE [LARGE SCALE GENOMIC DNA]</scope>
    <source>
        <strain evidence="8">DV1</strain>
        <tissue evidence="8">Whole organism</tissue>
    </source>
</reference>
<dbReference type="CDD" id="cd04641">
    <property type="entry name" value="CBS_euAMPK_gamma-like_repeat2"/>
    <property type="match status" value="1"/>
</dbReference>
<feature type="compositionally biased region" description="Basic and acidic residues" evidence="6">
    <location>
        <begin position="74"/>
        <end position="83"/>
    </location>
</feature>
<feature type="domain" description="CBS" evidence="7">
    <location>
        <begin position="673"/>
        <end position="732"/>
    </location>
</feature>
<dbReference type="InterPro" id="IPR050511">
    <property type="entry name" value="AMPK_gamma/SDS23_families"/>
</dbReference>
<dbReference type="GO" id="GO:0019901">
    <property type="term" value="F:protein kinase binding"/>
    <property type="evidence" value="ECO:0007669"/>
    <property type="project" value="TreeGrafter"/>
</dbReference>
<feature type="compositionally biased region" description="Basic and acidic residues" evidence="6">
    <location>
        <begin position="43"/>
        <end position="53"/>
    </location>
</feature>
<proteinExistence type="inferred from homology"/>
<dbReference type="Proteomes" id="UP000215902">
    <property type="component" value="Unassembled WGS sequence"/>
</dbReference>
<comment type="similarity">
    <text evidence="1">Belongs to the 5'-AMP-activated protein kinase gamma subunit family.</text>
</comment>
<evidence type="ECO:0000256" key="3">
    <source>
        <dbReference type="ARBA" id="ARBA00023122"/>
    </source>
</evidence>
<keyword evidence="9" id="KW-1185">Reference proteome</keyword>
<organism evidence="8 9">
    <name type="scientific">Macrostomum lignano</name>
    <dbReference type="NCBI Taxonomy" id="282301"/>
    <lineage>
        <taxon>Eukaryota</taxon>
        <taxon>Metazoa</taxon>
        <taxon>Spiralia</taxon>
        <taxon>Lophotrochozoa</taxon>
        <taxon>Platyhelminthes</taxon>
        <taxon>Rhabditophora</taxon>
        <taxon>Macrostomorpha</taxon>
        <taxon>Macrostomida</taxon>
        <taxon>Macrostomidae</taxon>
        <taxon>Macrostomum</taxon>
    </lineage>
</organism>
<feature type="domain" description="CBS" evidence="7">
    <location>
        <begin position="528"/>
        <end position="586"/>
    </location>
</feature>